<keyword evidence="3" id="KW-1015">Disulfide bond</keyword>
<dbReference type="Pfam" id="PF08205">
    <property type="entry name" value="C2-set_2"/>
    <property type="match status" value="1"/>
</dbReference>
<dbReference type="Gene3D" id="2.60.40.10">
    <property type="entry name" value="Immunoglobulins"/>
    <property type="match status" value="4"/>
</dbReference>
<dbReference type="EnsemblMetazoa" id="tetur10g05670.1">
    <property type="protein sequence ID" value="tetur10g05670.1"/>
    <property type="gene ID" value="tetur10g05670"/>
</dbReference>
<dbReference type="STRING" id="32264.T1KG61"/>
<feature type="chain" id="PRO_5007729019" description="Ig-like domain-containing protein" evidence="5">
    <location>
        <begin position="19"/>
        <end position="970"/>
    </location>
</feature>
<dbReference type="PROSITE" id="PS50835">
    <property type="entry name" value="IG_LIKE"/>
    <property type="match status" value="4"/>
</dbReference>
<dbReference type="InterPro" id="IPR013783">
    <property type="entry name" value="Ig-like_fold"/>
</dbReference>
<keyword evidence="4" id="KW-0812">Transmembrane</keyword>
<proteinExistence type="predicted"/>
<evidence type="ECO:0000256" key="4">
    <source>
        <dbReference type="SAM" id="Phobius"/>
    </source>
</evidence>
<dbReference type="eggNOG" id="KOG3515">
    <property type="taxonomic scope" value="Eukaryota"/>
</dbReference>
<dbReference type="Pfam" id="PF13927">
    <property type="entry name" value="Ig_3"/>
    <property type="match status" value="1"/>
</dbReference>
<protein>
    <recommendedName>
        <fullName evidence="6">Ig-like domain-containing protein</fullName>
    </recommendedName>
</protein>
<dbReference type="EMBL" id="CAEY01000045">
    <property type="status" value="NOT_ANNOTATED_CDS"/>
    <property type="molecule type" value="Genomic_DNA"/>
</dbReference>
<dbReference type="SUPFAM" id="SSF48726">
    <property type="entry name" value="Immunoglobulin"/>
    <property type="match status" value="4"/>
</dbReference>
<reference evidence="7" key="2">
    <citation type="submission" date="2015-06" db="UniProtKB">
        <authorList>
            <consortium name="EnsemblMetazoa"/>
        </authorList>
    </citation>
    <scope>IDENTIFICATION</scope>
</reference>
<dbReference type="InterPro" id="IPR013162">
    <property type="entry name" value="CD80_C2-set"/>
</dbReference>
<sequence length="970" mass="110515">MMPTIGILLVNFIGLVSSQSLYQFGNIEYKIPEGSVARLPCNITPAWREDKILLIMWYREDTATPIYTIDSRVTSLMDAPHFISDYLQDRVKFQLTEPISYLTIEPIKRIDNGVYRCRVDFRQARTMNKIILLQVIVPVTSIEIHDSNGNEIKDIAGPYNEDDSINITCKVIGGKNGKTLFRKNIFFSHLFPCVALNIINCSNIINHEKSLHEYEPIFHVYPYRLQKAYHLGFPRPEIAWEQNGQKLDKTKYFIFDDFVESTVFLDNLDEKSLFNLITCKATNTNLTVPLSKSFRLDLNLKPKELELTKPENLIANVTIELTCSCKGSRPGALIRWYKDEGLINSSETFFHSNHVNMGSTTTTVSILQLKPSIADNGKRLSCSAINPKLRETLIEEGFHLNVQYKPIVNLVLGSQNKDIREGSLILFECNTQANPASNEIGWIFNGATLNTRKMDGILVTPNTLLIENVTRHHRGHYSCSASNTIGTTSSEPLFLDVLYKPFCKWIESKYLGTTLYKNVDLECQVISHPGNIEFQWILQRNDGTTINLTPNYTIETSKSTTSSSSTTAPLETITSRLTFFTSTGSDFGSIYCKANNEIGWQEDPCIFYIYPEENAQRILFNAVSKYNYFVYKRSRKITWIILITHFMAVKIRKGCKRSDSFKLNLNHLMNQIRLAKFGYHVYSISISGPPEAPTNCTMRLINVDTQLIQCQPNFDGGLDQIFHLDIYNRLSGDLIQNLSSKSPSFELKSNISRGDYNLVIYSANILGESSKVDLQISSQPIHAWPDFFGEEPSTESFYKISISFFCALITILATIFMVLRFCLFKDKDKRCFPTTPKSESIGLDENGIKSNCLTNEEPNMITSVKIEDFEDEPCMHQNYNLSTMEFNGTIMNLSGTFGEIQLYHENDEVDEEEKSYSNLTSPDDPLRTAIIFTKRPTCIIASVQYPEDYSIENGIVSSYDRCKDFDKIEL</sequence>
<dbReference type="Proteomes" id="UP000015104">
    <property type="component" value="Unassembled WGS sequence"/>
</dbReference>
<keyword evidence="5" id="KW-0732">Signal</keyword>
<keyword evidence="2 4" id="KW-0472">Membrane</keyword>
<dbReference type="PANTHER" id="PTHR23278:SF19">
    <property type="entry name" value="OBSCURIN"/>
    <property type="match status" value="1"/>
</dbReference>
<evidence type="ECO:0000256" key="3">
    <source>
        <dbReference type="ARBA" id="ARBA00023157"/>
    </source>
</evidence>
<feature type="domain" description="Ig-like" evidence="6">
    <location>
        <begin position="3"/>
        <end position="128"/>
    </location>
</feature>
<evidence type="ECO:0000256" key="5">
    <source>
        <dbReference type="SAM" id="SignalP"/>
    </source>
</evidence>
<evidence type="ECO:0000313" key="7">
    <source>
        <dbReference type="EnsemblMetazoa" id="tetur10g05670.1"/>
    </source>
</evidence>
<reference evidence="8" key="1">
    <citation type="submission" date="2011-08" db="EMBL/GenBank/DDBJ databases">
        <authorList>
            <person name="Rombauts S."/>
        </authorList>
    </citation>
    <scope>NUCLEOTIDE SEQUENCE</scope>
    <source>
        <strain evidence="8">London</strain>
    </source>
</reference>
<accession>T1KG61</accession>
<organism evidence="7 8">
    <name type="scientific">Tetranychus urticae</name>
    <name type="common">Two-spotted spider mite</name>
    <dbReference type="NCBI Taxonomy" id="32264"/>
    <lineage>
        <taxon>Eukaryota</taxon>
        <taxon>Metazoa</taxon>
        <taxon>Ecdysozoa</taxon>
        <taxon>Arthropoda</taxon>
        <taxon>Chelicerata</taxon>
        <taxon>Arachnida</taxon>
        <taxon>Acari</taxon>
        <taxon>Acariformes</taxon>
        <taxon>Trombidiformes</taxon>
        <taxon>Prostigmata</taxon>
        <taxon>Eleutherengona</taxon>
        <taxon>Raphignathae</taxon>
        <taxon>Tetranychoidea</taxon>
        <taxon>Tetranychidae</taxon>
        <taxon>Tetranychus</taxon>
    </lineage>
</organism>
<feature type="domain" description="Ig-like" evidence="6">
    <location>
        <begin position="302"/>
        <end position="394"/>
    </location>
</feature>
<dbReference type="InterPro" id="IPR003598">
    <property type="entry name" value="Ig_sub2"/>
</dbReference>
<comment type="subcellular location">
    <subcellularLocation>
        <location evidence="1">Membrane</location>
        <topology evidence="1">Single-pass membrane protein</topology>
    </subcellularLocation>
</comment>
<dbReference type="AlphaFoldDB" id="T1KG61"/>
<evidence type="ECO:0000313" key="8">
    <source>
        <dbReference type="Proteomes" id="UP000015104"/>
    </source>
</evidence>
<dbReference type="PANTHER" id="PTHR23278">
    <property type="entry name" value="SIDESTEP PROTEIN"/>
    <property type="match status" value="1"/>
</dbReference>
<dbReference type="InterPro" id="IPR036179">
    <property type="entry name" value="Ig-like_dom_sf"/>
</dbReference>
<dbReference type="EMBL" id="CAEY01000046">
    <property type="status" value="NOT_ANNOTATED_CDS"/>
    <property type="molecule type" value="Genomic_DNA"/>
</dbReference>
<dbReference type="InterPro" id="IPR003599">
    <property type="entry name" value="Ig_sub"/>
</dbReference>
<dbReference type="HOGENOM" id="CLU_130088_0_0_1"/>
<dbReference type="SMART" id="SM00409">
    <property type="entry name" value="IG"/>
    <property type="match status" value="4"/>
</dbReference>
<name>T1KG61_TETUR</name>
<dbReference type="EMBL" id="CAEY01000044">
    <property type="status" value="NOT_ANNOTATED_CDS"/>
    <property type="molecule type" value="Genomic_DNA"/>
</dbReference>
<keyword evidence="8" id="KW-1185">Reference proteome</keyword>
<keyword evidence="4" id="KW-1133">Transmembrane helix</keyword>
<feature type="transmembrane region" description="Helical" evidence="4">
    <location>
        <begin position="802"/>
        <end position="823"/>
    </location>
</feature>
<evidence type="ECO:0000256" key="1">
    <source>
        <dbReference type="ARBA" id="ARBA00004167"/>
    </source>
</evidence>
<feature type="domain" description="Ig-like" evidence="6">
    <location>
        <begin position="406"/>
        <end position="494"/>
    </location>
</feature>
<evidence type="ECO:0000256" key="2">
    <source>
        <dbReference type="ARBA" id="ARBA00023136"/>
    </source>
</evidence>
<feature type="signal peptide" evidence="5">
    <location>
        <begin position="1"/>
        <end position="18"/>
    </location>
</feature>
<dbReference type="SMART" id="SM00408">
    <property type="entry name" value="IGc2"/>
    <property type="match status" value="4"/>
</dbReference>
<feature type="domain" description="Ig-like" evidence="6">
    <location>
        <begin position="512"/>
        <end position="596"/>
    </location>
</feature>
<dbReference type="GO" id="GO:0016020">
    <property type="term" value="C:membrane"/>
    <property type="evidence" value="ECO:0007669"/>
    <property type="project" value="UniProtKB-SubCell"/>
</dbReference>
<dbReference type="InterPro" id="IPR007110">
    <property type="entry name" value="Ig-like_dom"/>
</dbReference>
<evidence type="ECO:0000259" key="6">
    <source>
        <dbReference type="PROSITE" id="PS50835"/>
    </source>
</evidence>